<dbReference type="PhylomeDB" id="A0A061BCH4"/>
<comment type="subcellular location">
    <subcellularLocation>
        <location evidence="1 10">Cytoplasm</location>
    </subcellularLocation>
    <subcellularLocation>
        <location evidence="2">Nucleus</location>
        <location evidence="2">Nucleolus</location>
    </subcellularLocation>
</comment>
<dbReference type="GO" id="GO:0005047">
    <property type="term" value="F:signal recognition particle binding"/>
    <property type="evidence" value="ECO:0007669"/>
    <property type="project" value="InterPro"/>
</dbReference>
<dbReference type="InterPro" id="IPR026258">
    <property type="entry name" value="SRP68"/>
</dbReference>
<organism evidence="12">
    <name type="scientific">Cyberlindnera fabianii</name>
    <name type="common">Yeast</name>
    <name type="synonym">Hansenula fabianii</name>
    <dbReference type="NCBI Taxonomy" id="36022"/>
    <lineage>
        <taxon>Eukaryota</taxon>
        <taxon>Fungi</taxon>
        <taxon>Dikarya</taxon>
        <taxon>Ascomycota</taxon>
        <taxon>Saccharomycotina</taxon>
        <taxon>Saccharomycetes</taxon>
        <taxon>Phaffomycetales</taxon>
        <taxon>Phaffomycetaceae</taxon>
        <taxon>Cyberlindnera</taxon>
    </lineage>
</organism>
<keyword evidence="6 10" id="KW-0733">Signal recognition particle</keyword>
<evidence type="ECO:0000313" key="12">
    <source>
        <dbReference type="EMBL" id="CDR47682.1"/>
    </source>
</evidence>
<comment type="similarity">
    <text evidence="3 10">Belongs to the SRP68 family.</text>
</comment>
<keyword evidence="8 10" id="KW-0687">Ribonucleoprotein</keyword>
<keyword evidence="5 10" id="KW-0694">RNA-binding</keyword>
<dbReference type="InterPro" id="IPR034652">
    <property type="entry name" value="SRP68-RBD"/>
</dbReference>
<dbReference type="PANTHER" id="PTHR12860">
    <property type="entry name" value="SIGNAL RECOGNITION PARTICLE 68 KDA PROTEIN"/>
    <property type="match status" value="1"/>
</dbReference>
<gene>
    <name evidence="12" type="ORF">CYFA0S_36e00364g</name>
</gene>
<dbReference type="Gene3D" id="1.10.3450.40">
    <property type="entry name" value="Signal recognition particle, SRP68 subunit, RNA-binding domain"/>
    <property type="match status" value="1"/>
</dbReference>
<evidence type="ECO:0000256" key="9">
    <source>
        <dbReference type="ARBA" id="ARBA00029498"/>
    </source>
</evidence>
<comment type="function">
    <text evidence="10">Component of the signal recognition particle (SRP) complex, a ribonucleoprotein complex that mediates the cotranslational targeting of secretory and membrane proteins to the endoplasmic reticulum (ER). The SRP complex interacts with the signal sequence in nascent secretory and membrane proteins and directs them to the membrane of the ER.</text>
</comment>
<sequence>MDLMSGCLPILFPTKSWTNNFDELLHIWFESLILYWRYNLVMSDSPLQLTFGARQRAFLTAAADFNKQRTRITRRVHRTRRYLKIQSKDTKKYRSKEISTEDYDGDDKYYILGLMNVEKDFLYALELRAQADLGTTNVQAKQKLLVTRLKRAFERSESLLKVSQNEKSVTKRIELLVYTELLRAHFSVSTKKWSKAIDAYSIARCALQFLENEGPKENRILYKDIIEENIDEPLKLSIYRDSKVNSADLTEYTKKIVQSKLTSHEIYQKVSSLEGGEQYLKPTDESELVKEIQWRDYTARVKDETTSRLLSRADKIELDSLDAYDTKMALLQDALDNHQSFISRSIQDDEEQDDQILLAYINYTLLLTRAQRDKKLLDHASKKEAWRIVDTIKATIKEAEELPGVYSDDELFANLEFIIKYFDSYKLNLLTETFAQRREYTKALTLATESLQLIESIKFTVSFPNLVTDDEAKELTADTRARQRQLHVLTEVGKTTQTQAVANNINVFPTSHKKLVSFELEQVASKPVLFDLAYNFITNPVAQKQTTRESTPVPGVSAPSEEKKKGLFGFFR</sequence>
<dbReference type="AlphaFoldDB" id="A0A061BCH4"/>
<proteinExistence type="inferred from homology"/>
<dbReference type="GO" id="GO:0030942">
    <property type="term" value="F:endoplasmic reticulum signal peptide binding"/>
    <property type="evidence" value="ECO:0007669"/>
    <property type="project" value="InterPro"/>
</dbReference>
<evidence type="ECO:0000256" key="8">
    <source>
        <dbReference type="ARBA" id="ARBA00023274"/>
    </source>
</evidence>
<dbReference type="GO" id="GO:0005730">
    <property type="term" value="C:nucleolus"/>
    <property type="evidence" value="ECO:0007669"/>
    <property type="project" value="UniProtKB-SubCell"/>
</dbReference>
<evidence type="ECO:0000256" key="10">
    <source>
        <dbReference type="PIRNR" id="PIRNR038995"/>
    </source>
</evidence>
<evidence type="ECO:0000256" key="6">
    <source>
        <dbReference type="ARBA" id="ARBA00023135"/>
    </source>
</evidence>
<dbReference type="GO" id="GO:0008312">
    <property type="term" value="F:7S RNA binding"/>
    <property type="evidence" value="ECO:0007669"/>
    <property type="project" value="InterPro"/>
</dbReference>
<dbReference type="EMBL" id="LK052921">
    <property type="protein sequence ID" value="CDR47682.1"/>
    <property type="molecule type" value="Genomic_DNA"/>
</dbReference>
<keyword evidence="4 10" id="KW-0963">Cytoplasm</keyword>
<dbReference type="PIRSF" id="PIRSF038995">
    <property type="entry name" value="SRP68"/>
    <property type="match status" value="1"/>
</dbReference>
<evidence type="ECO:0000256" key="7">
    <source>
        <dbReference type="ARBA" id="ARBA00023242"/>
    </source>
</evidence>
<dbReference type="InterPro" id="IPR038253">
    <property type="entry name" value="SRP68_N_sf"/>
</dbReference>
<protein>
    <recommendedName>
        <fullName evidence="9 10">Signal recognition particle subunit SRP68</fullName>
        <shortName evidence="10">SRP68</shortName>
    </recommendedName>
</protein>
<evidence type="ECO:0000256" key="1">
    <source>
        <dbReference type="ARBA" id="ARBA00004496"/>
    </source>
</evidence>
<name>A0A061BCH4_CYBFA</name>
<accession>A0A061BCH4</accession>
<dbReference type="Pfam" id="PF16969">
    <property type="entry name" value="SRP68"/>
    <property type="match status" value="1"/>
</dbReference>
<dbReference type="OrthoDB" id="10255118at2759"/>
<evidence type="ECO:0000256" key="11">
    <source>
        <dbReference type="SAM" id="MobiDB-lite"/>
    </source>
</evidence>
<evidence type="ECO:0000256" key="2">
    <source>
        <dbReference type="ARBA" id="ARBA00004604"/>
    </source>
</evidence>
<dbReference type="PANTHER" id="PTHR12860:SF0">
    <property type="entry name" value="SIGNAL RECOGNITION PARTICLE SUBUNIT SRP68"/>
    <property type="match status" value="1"/>
</dbReference>
<evidence type="ECO:0000256" key="3">
    <source>
        <dbReference type="ARBA" id="ARBA00009352"/>
    </source>
</evidence>
<dbReference type="CDD" id="cd15481">
    <property type="entry name" value="SRP68-RBD"/>
    <property type="match status" value="1"/>
</dbReference>
<feature type="region of interest" description="Disordered" evidence="11">
    <location>
        <begin position="544"/>
        <end position="572"/>
    </location>
</feature>
<dbReference type="GO" id="GO:0006614">
    <property type="term" value="P:SRP-dependent cotranslational protein targeting to membrane"/>
    <property type="evidence" value="ECO:0007669"/>
    <property type="project" value="InterPro"/>
</dbReference>
<reference evidence="12" key="1">
    <citation type="journal article" date="2014" name="Genome Announc.">
        <title>Genome sequence of the yeast Cyberlindnera fabianii (Hansenula fabianii).</title>
        <authorList>
            <person name="Freel K.C."/>
            <person name="Sarilar V."/>
            <person name="Neuveglise C."/>
            <person name="Devillers H."/>
            <person name="Friedrich A."/>
            <person name="Schacherer J."/>
        </authorList>
    </citation>
    <scope>NUCLEOTIDE SEQUENCE</scope>
    <source>
        <strain evidence="12">YJS4271</strain>
    </source>
</reference>
<evidence type="ECO:0000256" key="4">
    <source>
        <dbReference type="ARBA" id="ARBA00022490"/>
    </source>
</evidence>
<evidence type="ECO:0000256" key="5">
    <source>
        <dbReference type="ARBA" id="ARBA00022884"/>
    </source>
</evidence>
<dbReference type="VEuPathDB" id="FungiDB:BON22_5033"/>
<keyword evidence="7" id="KW-0539">Nucleus</keyword>
<dbReference type="GO" id="GO:0005786">
    <property type="term" value="C:signal recognition particle, endoplasmic reticulum targeting"/>
    <property type="evidence" value="ECO:0007669"/>
    <property type="project" value="UniProtKB-KW"/>
</dbReference>